<name>A0A914E541_9BILA</name>
<reference evidence="2" key="1">
    <citation type="submission" date="2022-11" db="UniProtKB">
        <authorList>
            <consortium name="WormBaseParasite"/>
        </authorList>
    </citation>
    <scope>IDENTIFICATION</scope>
</reference>
<keyword evidence="1" id="KW-1185">Reference proteome</keyword>
<evidence type="ECO:0000313" key="1">
    <source>
        <dbReference type="Proteomes" id="UP000887540"/>
    </source>
</evidence>
<evidence type="ECO:0000313" key="2">
    <source>
        <dbReference type="WBParaSite" id="ACRNAN_scaffold5809.g16439.t1"/>
    </source>
</evidence>
<proteinExistence type="predicted"/>
<organism evidence="1 2">
    <name type="scientific">Acrobeloides nanus</name>
    <dbReference type="NCBI Taxonomy" id="290746"/>
    <lineage>
        <taxon>Eukaryota</taxon>
        <taxon>Metazoa</taxon>
        <taxon>Ecdysozoa</taxon>
        <taxon>Nematoda</taxon>
        <taxon>Chromadorea</taxon>
        <taxon>Rhabditida</taxon>
        <taxon>Tylenchina</taxon>
        <taxon>Cephalobomorpha</taxon>
        <taxon>Cephaloboidea</taxon>
        <taxon>Cephalobidae</taxon>
        <taxon>Acrobeloides</taxon>
    </lineage>
</organism>
<dbReference type="Proteomes" id="UP000887540">
    <property type="component" value="Unplaced"/>
</dbReference>
<sequence length="100" mass="11247">MSEHDASIFEKAKEKLSGIAHSAEKFLISMQECGPLGHNDDVSTYAVDEANTENRVSGMTKISTELHGVEVPKEGQRLDVDKDKEVYMKYRNENPLEPHD</sequence>
<dbReference type="AlphaFoldDB" id="A0A914E541"/>
<protein>
    <submittedName>
        <fullName evidence="2">Uncharacterized protein</fullName>
    </submittedName>
</protein>
<dbReference type="WBParaSite" id="ACRNAN_scaffold5809.g16439.t1">
    <property type="protein sequence ID" value="ACRNAN_scaffold5809.g16439.t1"/>
    <property type="gene ID" value="ACRNAN_scaffold5809.g16439"/>
</dbReference>
<accession>A0A914E541</accession>